<dbReference type="InterPro" id="IPR015421">
    <property type="entry name" value="PyrdxlP-dep_Trfase_major"/>
</dbReference>
<sequence length="438" mass="49321">MDKQAHKRDFGSFHSSNVQELLALSEDEYRPPKCPFDLPNFDGLSNIVFDQNIKEKYFMLEDKCVFLNHGAFGGVLKPAQEVAQKWQIQAERQPLRFYDRELLPLLADVTRRLAKFVDCDPTDLVLINNATTAINTVIRSSSIKAGDVILILSITYGAVKKLLKQIVLETGAVLKEIEVTFPVTGEQQLIDLVEKEIVDDKIKLAIFDHIPSNTPIILPVQELIKLCHSRNIKVLIDGAHALGSLSLNLKSLNADFYVSNAHKWFCCPKGAAFLYVKPVHQTSTRPLVISHGFGSGFNSEFIWSGLHDYSSYLALPTVIEFWEKVGFEKVLKHNQDLAKKAGRLLCKAWGTELMAPEEMFGAMTLVKLPWKINKSKNLTYTDGEAIQNTLYTDYDIEVPMKCIGGAICVRISAHIYNTIDEYQILATAILEICEKHYS</sequence>
<evidence type="ECO:0000313" key="3">
    <source>
        <dbReference type="EMBL" id="KAK6170132.1"/>
    </source>
</evidence>
<feature type="domain" description="Aminotransferase class V" evidence="2">
    <location>
        <begin position="106"/>
        <end position="423"/>
    </location>
</feature>
<comment type="caution">
    <text evidence="3">The sequence shown here is derived from an EMBL/GenBank/DDBJ whole genome shotgun (WGS) entry which is preliminary data.</text>
</comment>
<dbReference type="EMBL" id="JAZGQO010000014">
    <property type="protein sequence ID" value="KAK6170132.1"/>
    <property type="molecule type" value="Genomic_DNA"/>
</dbReference>
<name>A0AAN8J591_PATCE</name>
<dbReference type="AlphaFoldDB" id="A0AAN8J591"/>
<dbReference type="Gene3D" id="3.40.640.10">
    <property type="entry name" value="Type I PLP-dependent aspartate aminotransferase-like (Major domain)"/>
    <property type="match status" value="1"/>
</dbReference>
<dbReference type="SUPFAM" id="SSF53383">
    <property type="entry name" value="PLP-dependent transferases"/>
    <property type="match status" value="1"/>
</dbReference>
<dbReference type="InterPro" id="IPR015422">
    <property type="entry name" value="PyrdxlP-dep_Trfase_small"/>
</dbReference>
<keyword evidence="1" id="KW-0663">Pyridoxal phosphate</keyword>
<dbReference type="InterPro" id="IPR015424">
    <property type="entry name" value="PyrdxlP-dep_Trfase"/>
</dbReference>
<dbReference type="PANTHER" id="PTHR43092:SF2">
    <property type="entry name" value="HERCYNYLCYSTEINE SULFOXIDE LYASE"/>
    <property type="match status" value="1"/>
</dbReference>
<dbReference type="Gene3D" id="3.90.1150.10">
    <property type="entry name" value="Aspartate Aminotransferase, domain 1"/>
    <property type="match status" value="1"/>
</dbReference>
<proteinExistence type="predicted"/>
<dbReference type="InterPro" id="IPR000192">
    <property type="entry name" value="Aminotrans_V_dom"/>
</dbReference>
<dbReference type="Proteomes" id="UP001347796">
    <property type="component" value="Unassembled WGS sequence"/>
</dbReference>
<protein>
    <recommendedName>
        <fullName evidence="2">Aminotransferase class V domain-containing protein</fullName>
    </recommendedName>
</protein>
<evidence type="ECO:0000256" key="1">
    <source>
        <dbReference type="ARBA" id="ARBA00022898"/>
    </source>
</evidence>
<keyword evidence="4" id="KW-1185">Reference proteome</keyword>
<organism evidence="3 4">
    <name type="scientific">Patella caerulea</name>
    <name type="common">Rayed Mediterranean limpet</name>
    <dbReference type="NCBI Taxonomy" id="87958"/>
    <lineage>
        <taxon>Eukaryota</taxon>
        <taxon>Metazoa</taxon>
        <taxon>Spiralia</taxon>
        <taxon>Lophotrochozoa</taxon>
        <taxon>Mollusca</taxon>
        <taxon>Gastropoda</taxon>
        <taxon>Patellogastropoda</taxon>
        <taxon>Patelloidea</taxon>
        <taxon>Patellidae</taxon>
        <taxon>Patella</taxon>
    </lineage>
</organism>
<evidence type="ECO:0000313" key="4">
    <source>
        <dbReference type="Proteomes" id="UP001347796"/>
    </source>
</evidence>
<dbReference type="Pfam" id="PF00266">
    <property type="entry name" value="Aminotran_5"/>
    <property type="match status" value="1"/>
</dbReference>
<gene>
    <name evidence="3" type="ORF">SNE40_018601</name>
</gene>
<accession>A0AAN8J591</accession>
<reference evidence="3 4" key="1">
    <citation type="submission" date="2024-01" db="EMBL/GenBank/DDBJ databases">
        <title>The genome of the rayed Mediterranean limpet Patella caerulea (Linnaeus, 1758).</title>
        <authorList>
            <person name="Anh-Thu Weber A."/>
            <person name="Halstead-Nussloch G."/>
        </authorList>
    </citation>
    <scope>NUCLEOTIDE SEQUENCE [LARGE SCALE GENOMIC DNA]</scope>
    <source>
        <strain evidence="3">AATW-2023a</strain>
        <tissue evidence="3">Whole specimen</tissue>
    </source>
</reference>
<dbReference type="PANTHER" id="PTHR43092">
    <property type="entry name" value="L-CYSTEINE DESULFHYDRASE"/>
    <property type="match status" value="1"/>
</dbReference>
<evidence type="ECO:0000259" key="2">
    <source>
        <dbReference type="Pfam" id="PF00266"/>
    </source>
</evidence>